<dbReference type="FunFam" id="3.90.640.10:FF:000007">
    <property type="entry name" value="Actin like 7B"/>
    <property type="match status" value="1"/>
</dbReference>
<dbReference type="AlphaFoldDB" id="F7D0M4"/>
<dbReference type="FunFam" id="3.30.420.40:FF:000058">
    <property type="entry name" value="Putative actin-related protein 5"/>
    <property type="match status" value="1"/>
</dbReference>
<evidence type="ECO:0000256" key="4">
    <source>
        <dbReference type="ARBA" id="ARBA00022741"/>
    </source>
</evidence>
<dbReference type="PRINTS" id="PR00190">
    <property type="entry name" value="ACTIN"/>
</dbReference>
<reference evidence="8" key="3">
    <citation type="submission" date="2025-09" db="UniProtKB">
        <authorList>
            <consortium name="Ensembl"/>
        </authorList>
    </citation>
    <scope>IDENTIFICATION</scope>
    <source>
        <strain evidence="8">Glennie</strain>
    </source>
</reference>
<keyword evidence="5" id="KW-0067">ATP-binding</keyword>
<dbReference type="InterPro" id="IPR043129">
    <property type="entry name" value="ATPase_NBD"/>
</dbReference>
<organism evidence="8 9">
    <name type="scientific">Ornithorhynchus anatinus</name>
    <name type="common">Duckbill platypus</name>
    <dbReference type="NCBI Taxonomy" id="9258"/>
    <lineage>
        <taxon>Eukaryota</taxon>
        <taxon>Metazoa</taxon>
        <taxon>Chordata</taxon>
        <taxon>Craniata</taxon>
        <taxon>Vertebrata</taxon>
        <taxon>Euteleostomi</taxon>
        <taxon>Mammalia</taxon>
        <taxon>Monotremata</taxon>
        <taxon>Ornithorhynchidae</taxon>
        <taxon>Ornithorhynchus</taxon>
    </lineage>
</organism>
<dbReference type="eggNOG" id="KOG0676">
    <property type="taxonomic scope" value="Eukaryota"/>
</dbReference>
<accession>F7D0M4</accession>
<comment type="subcellular location">
    <subcellularLocation>
        <location evidence="1">Cytoplasm</location>
        <location evidence="1">Cytoskeleton</location>
    </subcellularLocation>
</comment>
<keyword evidence="4" id="KW-0547">Nucleotide-binding</keyword>
<dbReference type="PANTHER" id="PTHR11937">
    <property type="entry name" value="ACTIN"/>
    <property type="match status" value="1"/>
</dbReference>
<evidence type="ECO:0000256" key="3">
    <source>
        <dbReference type="ARBA" id="ARBA00022490"/>
    </source>
</evidence>
<evidence type="ECO:0000313" key="8">
    <source>
        <dbReference type="Ensembl" id="ENSOANP00000014618.2"/>
    </source>
</evidence>
<dbReference type="GO" id="GO:0015629">
    <property type="term" value="C:actin cytoskeleton"/>
    <property type="evidence" value="ECO:0000318"/>
    <property type="project" value="GO_Central"/>
</dbReference>
<dbReference type="STRING" id="9258.ENSOANP00000014618"/>
<name>F7D0M4_ORNAN</name>
<dbReference type="Gene3D" id="3.30.420.40">
    <property type="match status" value="2"/>
</dbReference>
<keyword evidence="9" id="KW-1185">Reference proteome</keyword>
<sequence length="376" mass="41069">MTTLVIDNGTGLCKAGFAGDNAPKLVVPTAVGIQISPDNMTASGLQNRNILTGWETSRSLLEPGPTLALTFPVTRGVVTDWDEMERLWGYVFQKLHARPTKHPVLLTESPKNRAADRDKLLQIMFETFNVPSTFLGVQGLLALYACGLVTGVVLESGAGATHVVPVHQGFGIPHATLSQELGGHDLSHFLMKRLLGPMYSFCSLAQRQVIQDIKEDLCYVARDFEMAMRNSARAPSIKTYKLPDGNAISVPEEDRFGCPEALFRPFLLGQGSCGLHHSLFEAVALCDAHLHNSLFSHLVLSGGNTRFCGFLERMKKEMTALAPPTARVQLVNAPGGCFSTWMGGSMLAALSTFQNMWVTREDYDEMGSLMIQKKSP</sequence>
<dbReference type="InterPro" id="IPR004000">
    <property type="entry name" value="Actin"/>
</dbReference>
<evidence type="ECO:0000256" key="6">
    <source>
        <dbReference type="ARBA" id="ARBA00023212"/>
    </source>
</evidence>
<dbReference type="OMA" id="CGFLERM"/>
<dbReference type="FunFam" id="3.30.420.40:FF:000148">
    <property type="entry name" value="Actin, alpha skeletal muscle"/>
    <property type="match status" value="1"/>
</dbReference>
<dbReference type="Ensembl" id="ENSOANT00000014621.2">
    <property type="protein sequence ID" value="ENSOANP00000014618.2"/>
    <property type="gene ID" value="ENSOANG00000009183.2"/>
</dbReference>
<dbReference type="GeneID" id="100085356"/>
<dbReference type="InterPro" id="IPR004001">
    <property type="entry name" value="Actin_CS"/>
</dbReference>
<evidence type="ECO:0000256" key="1">
    <source>
        <dbReference type="ARBA" id="ARBA00004245"/>
    </source>
</evidence>
<evidence type="ECO:0000313" key="9">
    <source>
        <dbReference type="Proteomes" id="UP000002279"/>
    </source>
</evidence>
<dbReference type="Pfam" id="PF00022">
    <property type="entry name" value="Actin"/>
    <property type="match status" value="1"/>
</dbReference>
<evidence type="ECO:0000256" key="5">
    <source>
        <dbReference type="ARBA" id="ARBA00022840"/>
    </source>
</evidence>
<dbReference type="RefSeq" id="XP_028922134.1">
    <property type="nucleotide sequence ID" value="XM_029066301.2"/>
</dbReference>
<dbReference type="SMART" id="SM00268">
    <property type="entry name" value="ACTIN"/>
    <property type="match status" value="1"/>
</dbReference>
<keyword evidence="3" id="KW-0963">Cytoplasm</keyword>
<dbReference type="Gene3D" id="3.90.640.10">
    <property type="entry name" value="Actin, Chain A, domain 4"/>
    <property type="match status" value="1"/>
</dbReference>
<dbReference type="OrthoDB" id="10280247at2759"/>
<dbReference type="Proteomes" id="UP000002279">
    <property type="component" value="Chromosome 5"/>
</dbReference>
<dbReference type="GeneTree" id="ENSGT00940000165270"/>
<comment type="similarity">
    <text evidence="2 7">Belongs to the actin family.</text>
</comment>
<dbReference type="KEGG" id="oaa:100085356"/>
<dbReference type="InParanoid" id="F7D0M4"/>
<gene>
    <name evidence="8" type="primary">ACTL8</name>
</gene>
<evidence type="ECO:0000256" key="7">
    <source>
        <dbReference type="RuleBase" id="RU000487"/>
    </source>
</evidence>
<dbReference type="GO" id="GO:0005524">
    <property type="term" value="F:ATP binding"/>
    <property type="evidence" value="ECO:0007669"/>
    <property type="project" value="UniProtKB-KW"/>
</dbReference>
<dbReference type="HOGENOM" id="CLU_027965_0_2_1"/>
<dbReference type="SUPFAM" id="SSF53067">
    <property type="entry name" value="Actin-like ATPase domain"/>
    <property type="match status" value="2"/>
</dbReference>
<evidence type="ECO:0000256" key="2">
    <source>
        <dbReference type="ARBA" id="ARBA00006752"/>
    </source>
</evidence>
<protein>
    <submittedName>
        <fullName evidence="8">Actin like 8</fullName>
    </submittedName>
</protein>
<keyword evidence="6" id="KW-0206">Cytoskeleton</keyword>
<proteinExistence type="inferred from homology"/>
<dbReference type="CTD" id="81569"/>
<dbReference type="Bgee" id="ENSOANG00000009183">
    <property type="expression patterns" value="Expressed in ovary"/>
</dbReference>
<reference evidence="8" key="2">
    <citation type="submission" date="2025-08" db="UniProtKB">
        <authorList>
            <consortium name="Ensembl"/>
        </authorList>
    </citation>
    <scope>IDENTIFICATION</scope>
    <source>
        <strain evidence="8">Glennie</strain>
    </source>
</reference>
<reference evidence="8 9" key="1">
    <citation type="journal article" date="2008" name="Nature">
        <title>Genome analysis of the platypus reveals unique signatures of evolution.</title>
        <authorList>
            <person name="Warren W.C."/>
            <person name="Hillier L.W."/>
            <person name="Marshall Graves J.A."/>
            <person name="Birney E."/>
            <person name="Ponting C.P."/>
            <person name="Grutzner F."/>
            <person name="Belov K."/>
            <person name="Miller W."/>
            <person name="Clarke L."/>
            <person name="Chinwalla A.T."/>
            <person name="Yang S.P."/>
            <person name="Heger A."/>
            <person name="Locke D.P."/>
            <person name="Miethke P."/>
            <person name="Waters P.D."/>
            <person name="Veyrunes F."/>
            <person name="Fulton L."/>
            <person name="Fulton B."/>
            <person name="Graves T."/>
            <person name="Wallis J."/>
            <person name="Puente X.S."/>
            <person name="Lopez-Otin C."/>
            <person name="Ordonez G.R."/>
            <person name="Eichler E.E."/>
            <person name="Chen L."/>
            <person name="Cheng Z."/>
            <person name="Deakin J.E."/>
            <person name="Alsop A."/>
            <person name="Thompson K."/>
            <person name="Kirby P."/>
            <person name="Papenfuss A.T."/>
            <person name="Wakefield M.J."/>
            <person name="Olender T."/>
            <person name="Lancet D."/>
            <person name="Huttley G.A."/>
            <person name="Smit A.F."/>
            <person name="Pask A."/>
            <person name="Temple-Smith P."/>
            <person name="Batzer M.A."/>
            <person name="Walker J.A."/>
            <person name="Konkel M.K."/>
            <person name="Harris R.S."/>
            <person name="Whittington C.M."/>
            <person name="Wong E.S."/>
            <person name="Gemmell N.J."/>
            <person name="Buschiazzo E."/>
            <person name="Vargas Jentzsch I.M."/>
            <person name="Merkel A."/>
            <person name="Schmitz J."/>
            <person name="Zemann A."/>
            <person name="Churakov G."/>
            <person name="Kriegs J.O."/>
            <person name="Brosius J."/>
            <person name="Murchison E.P."/>
            <person name="Sachidanandam R."/>
            <person name="Smith C."/>
            <person name="Hannon G.J."/>
            <person name="Tsend-Ayush E."/>
            <person name="McMillan D."/>
            <person name="Attenborough R."/>
            <person name="Rens W."/>
            <person name="Ferguson-Smith M."/>
            <person name="Lefevre C.M."/>
            <person name="Sharp J.A."/>
            <person name="Nicholas K.R."/>
            <person name="Ray D.A."/>
            <person name="Kube M."/>
            <person name="Reinhardt R."/>
            <person name="Pringle T.H."/>
            <person name="Taylor J."/>
            <person name="Jones R.C."/>
            <person name="Nixon B."/>
            <person name="Dacheux J.L."/>
            <person name="Niwa H."/>
            <person name="Sekita Y."/>
            <person name="Huang X."/>
            <person name="Stark A."/>
            <person name="Kheradpour P."/>
            <person name="Kellis M."/>
            <person name="Flicek P."/>
            <person name="Chen Y."/>
            <person name="Webber C."/>
            <person name="Hardison R."/>
            <person name="Nelson J."/>
            <person name="Hallsworth-Pepin K."/>
            <person name="Delehaunty K."/>
            <person name="Markovic C."/>
            <person name="Minx P."/>
            <person name="Feng Y."/>
            <person name="Kremitzki C."/>
            <person name="Mitreva M."/>
            <person name="Glasscock J."/>
            <person name="Wylie T."/>
            <person name="Wohldmann P."/>
            <person name="Thiru P."/>
            <person name="Nhan M.N."/>
            <person name="Pohl C.S."/>
            <person name="Smith S.M."/>
            <person name="Hou S."/>
            <person name="Nefedov M."/>
            <person name="de Jong P.J."/>
            <person name="Renfree M.B."/>
            <person name="Mardis E.R."/>
            <person name="Wilson R.K."/>
        </authorList>
    </citation>
    <scope>NUCLEOTIDE SEQUENCE [LARGE SCALE GENOMIC DNA]</scope>
    <source>
        <strain evidence="8 9">Glennie</strain>
    </source>
</reference>
<dbReference type="PROSITE" id="PS00432">
    <property type="entry name" value="ACTINS_2"/>
    <property type="match status" value="1"/>
</dbReference>